<dbReference type="Pfam" id="PF13443">
    <property type="entry name" value="HTH_26"/>
    <property type="match status" value="1"/>
</dbReference>
<evidence type="ECO:0000259" key="1">
    <source>
        <dbReference type="Pfam" id="PF13443"/>
    </source>
</evidence>
<name>A0A449AIL7_9BACT</name>
<dbReference type="InterPro" id="IPR001387">
    <property type="entry name" value="Cro/C1-type_HTH"/>
</dbReference>
<sequence>MKANYNGLWKLLIDKNMKKADLIREAKLAPATVAKMSKGEFVSMEVLYKITKVLDTTIGEIVTFN</sequence>
<feature type="domain" description="HTH cro/C1-type" evidence="1">
    <location>
        <begin position="8"/>
        <end position="65"/>
    </location>
</feature>
<dbReference type="Proteomes" id="UP000289506">
    <property type="component" value="Plasmid 13"/>
</dbReference>
<dbReference type="AlphaFoldDB" id="A0A449AIL7"/>
<accession>A0A449AIL7</accession>
<dbReference type="EMBL" id="LR214986">
    <property type="protein sequence ID" value="VEU64858.1"/>
    <property type="molecule type" value="Genomic_DNA"/>
</dbReference>
<dbReference type="InterPro" id="IPR010982">
    <property type="entry name" value="Lambda_DNA-bd_dom_sf"/>
</dbReference>
<dbReference type="SUPFAM" id="SSF47413">
    <property type="entry name" value="lambda repressor-like DNA-binding domains"/>
    <property type="match status" value="1"/>
</dbReference>
<proteinExistence type="predicted"/>
<dbReference type="RefSeq" id="WP_129720697.1">
    <property type="nucleotide sequence ID" value="NZ_CP110271.1"/>
</dbReference>
<evidence type="ECO:0000313" key="2">
    <source>
        <dbReference type="EMBL" id="VEU64858.1"/>
    </source>
</evidence>
<reference evidence="2 3" key="1">
    <citation type="submission" date="2019-01" db="EMBL/GenBank/DDBJ databases">
        <authorList>
            <consortium name="Pathogen Informatics"/>
        </authorList>
    </citation>
    <scope>NUCLEOTIDE SEQUENCE [LARGE SCALE GENOMIC DNA]</scope>
    <source>
        <strain evidence="2 3">NCTC10142</strain>
        <plasmid evidence="3">13</plasmid>
    </source>
</reference>
<keyword evidence="2" id="KW-0614">Plasmid</keyword>
<protein>
    <submittedName>
        <fullName evidence="2">Predicted transcriptional regulator</fullName>
    </submittedName>
</protein>
<organism evidence="2 3">
    <name type="scientific">Mycoplasmopsis cynos</name>
    <dbReference type="NCBI Taxonomy" id="171284"/>
    <lineage>
        <taxon>Bacteria</taxon>
        <taxon>Bacillati</taxon>
        <taxon>Mycoplasmatota</taxon>
        <taxon>Mycoplasmoidales</taxon>
        <taxon>Metamycoplasmataceae</taxon>
        <taxon>Mycoplasmopsis</taxon>
    </lineage>
</organism>
<dbReference type="Gene3D" id="1.10.260.40">
    <property type="entry name" value="lambda repressor-like DNA-binding domains"/>
    <property type="match status" value="1"/>
</dbReference>
<evidence type="ECO:0000313" key="3">
    <source>
        <dbReference type="Proteomes" id="UP000289506"/>
    </source>
</evidence>
<dbReference type="GO" id="GO:0003677">
    <property type="term" value="F:DNA binding"/>
    <property type="evidence" value="ECO:0007669"/>
    <property type="project" value="InterPro"/>
</dbReference>
<geneLocation type="plasmid" evidence="2 3">
    <name>13</name>
</geneLocation>
<gene>
    <name evidence="2" type="ORF">NCTC10142_00622</name>
</gene>